<keyword evidence="5" id="KW-0413">Isomerase</keyword>
<dbReference type="InterPro" id="IPR014748">
    <property type="entry name" value="Enoyl-CoA_hydra_C"/>
</dbReference>
<dbReference type="CDD" id="cd06558">
    <property type="entry name" value="crotonase-like"/>
    <property type="match status" value="1"/>
</dbReference>
<dbReference type="PROSITE" id="PS00166">
    <property type="entry name" value="ENOYL_COA_HYDRATASE"/>
    <property type="match status" value="1"/>
</dbReference>
<dbReference type="InterPro" id="IPR001753">
    <property type="entry name" value="Enoyl-CoA_hydra/iso"/>
</dbReference>
<evidence type="ECO:0000256" key="4">
    <source>
        <dbReference type="ARBA" id="ARBA00023098"/>
    </source>
</evidence>
<dbReference type="RefSeq" id="WP_354699947.1">
    <property type="nucleotide sequence ID" value="NZ_CP114014.1"/>
</dbReference>
<gene>
    <name evidence="7" type="primary">crt_1</name>
    <name evidence="7" type="ORF">DSM112329_00204</name>
</gene>
<sequence length="276" mass="29008">MSETRVTVTVVDHVATVTMVRADKHNALDAHMFLGLRDAIAQVAADPSVRAVVLHGEGKSFCSGLDVASFMGGDSPVSTDQLVDRPDGALTNLAQQVAIGWLTDIPVPVIAAIHGNCFGGGMQIALGADIRIAAPDAKLSILEIRWGLVPDMGITQTLPRLMPIDRVKELTFTGRQLSGEEAAAAGLVTRTAEDPLAAAQELAADIASRSPSAIQAAKHLYEQTWVSDDVAAALVLETELQVALLGSKNQLAAVTAYFTKQPGDFEDPARPQPATA</sequence>
<accession>A0AAU7AP13</accession>
<keyword evidence="4" id="KW-0443">Lipid metabolism</keyword>
<dbReference type="SUPFAM" id="SSF52096">
    <property type="entry name" value="ClpP/crotonase"/>
    <property type="match status" value="1"/>
</dbReference>
<organism evidence="7">
    <name type="scientific">Paraconexibacter sp. AEG42_29</name>
    <dbReference type="NCBI Taxonomy" id="2997339"/>
    <lineage>
        <taxon>Bacteria</taxon>
        <taxon>Bacillati</taxon>
        <taxon>Actinomycetota</taxon>
        <taxon>Thermoleophilia</taxon>
        <taxon>Solirubrobacterales</taxon>
        <taxon>Paraconexibacteraceae</taxon>
        <taxon>Paraconexibacter</taxon>
    </lineage>
</organism>
<dbReference type="InterPro" id="IPR045002">
    <property type="entry name" value="Ech1-like"/>
</dbReference>
<evidence type="ECO:0000256" key="6">
    <source>
        <dbReference type="RuleBase" id="RU003707"/>
    </source>
</evidence>
<evidence type="ECO:0000313" key="7">
    <source>
        <dbReference type="EMBL" id="XAY03389.1"/>
    </source>
</evidence>
<dbReference type="InterPro" id="IPR029045">
    <property type="entry name" value="ClpP/crotonase-like_dom_sf"/>
</dbReference>
<dbReference type="Gene3D" id="3.90.226.10">
    <property type="entry name" value="2-enoyl-CoA Hydratase, Chain A, domain 1"/>
    <property type="match status" value="1"/>
</dbReference>
<dbReference type="EMBL" id="CP114014">
    <property type="protein sequence ID" value="XAY03389.1"/>
    <property type="molecule type" value="Genomic_DNA"/>
</dbReference>
<dbReference type="PANTHER" id="PTHR43149:SF1">
    <property type="entry name" value="DELTA(3,5)-DELTA(2,4)-DIENOYL-COA ISOMERASE, MITOCHONDRIAL"/>
    <property type="match status" value="1"/>
</dbReference>
<dbReference type="Pfam" id="PF00378">
    <property type="entry name" value="ECH_1"/>
    <property type="match status" value="1"/>
</dbReference>
<dbReference type="InterPro" id="IPR018376">
    <property type="entry name" value="Enoyl-CoA_hyd/isom_CS"/>
</dbReference>
<dbReference type="GO" id="GO:0018812">
    <property type="term" value="F:3-hydroxyacyl-CoA dehydratase activity"/>
    <property type="evidence" value="ECO:0007669"/>
    <property type="project" value="UniProtKB-EC"/>
</dbReference>
<comment type="pathway">
    <text evidence="1">Lipid metabolism; fatty acid beta-oxidation.</text>
</comment>
<reference evidence="7" key="1">
    <citation type="submission" date="2022-12" db="EMBL/GenBank/DDBJ databases">
        <title>Paraconexibacter alkalitolerans sp. nov. and Baekduia alba sp. nov., isolated from soil and emended description of the genera Paraconexibacter (Chun et al., 2020) and Baekduia (An et al., 2020).</title>
        <authorList>
            <person name="Vieira S."/>
            <person name="Huber K.J."/>
            <person name="Geppert A."/>
            <person name="Wolf J."/>
            <person name="Neumann-Schaal M."/>
            <person name="Muesken M."/>
            <person name="Overmann J."/>
        </authorList>
    </citation>
    <scope>NUCLEOTIDE SEQUENCE</scope>
    <source>
        <strain evidence="7">AEG42_29</strain>
    </source>
</reference>
<dbReference type="KEGG" id="parq:DSM112329_00204"/>
<protein>
    <submittedName>
        <fullName evidence="7">Short-chain-enoyl-CoA hydratase</fullName>
        <ecNumber evidence="7">4.2.1.150</ecNumber>
    </submittedName>
</protein>
<dbReference type="GO" id="GO:0016853">
    <property type="term" value="F:isomerase activity"/>
    <property type="evidence" value="ECO:0007669"/>
    <property type="project" value="UniProtKB-KW"/>
</dbReference>
<keyword evidence="3" id="KW-0276">Fatty acid metabolism</keyword>
<evidence type="ECO:0000256" key="5">
    <source>
        <dbReference type="ARBA" id="ARBA00023235"/>
    </source>
</evidence>
<dbReference type="AlphaFoldDB" id="A0AAU7AP13"/>
<dbReference type="Gene3D" id="1.10.12.10">
    <property type="entry name" value="Lyase 2-enoyl-coa Hydratase, Chain A, domain 2"/>
    <property type="match status" value="1"/>
</dbReference>
<proteinExistence type="inferred from homology"/>
<dbReference type="NCBIfam" id="NF005699">
    <property type="entry name" value="PRK07509.1"/>
    <property type="match status" value="1"/>
</dbReference>
<evidence type="ECO:0000256" key="2">
    <source>
        <dbReference type="ARBA" id="ARBA00005254"/>
    </source>
</evidence>
<evidence type="ECO:0000256" key="1">
    <source>
        <dbReference type="ARBA" id="ARBA00005005"/>
    </source>
</evidence>
<comment type="similarity">
    <text evidence="2 6">Belongs to the enoyl-CoA hydratase/isomerase family.</text>
</comment>
<name>A0AAU7AP13_9ACTN</name>
<keyword evidence="7" id="KW-0456">Lyase</keyword>
<dbReference type="EC" id="4.2.1.150" evidence="7"/>
<dbReference type="GO" id="GO:0006631">
    <property type="term" value="P:fatty acid metabolic process"/>
    <property type="evidence" value="ECO:0007669"/>
    <property type="project" value="UniProtKB-KW"/>
</dbReference>
<evidence type="ECO:0000256" key="3">
    <source>
        <dbReference type="ARBA" id="ARBA00022832"/>
    </source>
</evidence>
<dbReference type="PANTHER" id="PTHR43149">
    <property type="entry name" value="ENOYL-COA HYDRATASE"/>
    <property type="match status" value="1"/>
</dbReference>